<dbReference type="GO" id="GO:0003865">
    <property type="term" value="F:3-oxo-5-alpha-steroid 4-dehydrogenase activity"/>
    <property type="evidence" value="ECO:0007669"/>
    <property type="project" value="TreeGrafter"/>
</dbReference>
<feature type="transmembrane region" description="Helical" evidence="9">
    <location>
        <begin position="39"/>
        <end position="58"/>
    </location>
</feature>
<dbReference type="Proteomes" id="UP000747542">
    <property type="component" value="Unassembled WGS sequence"/>
</dbReference>
<evidence type="ECO:0000256" key="4">
    <source>
        <dbReference type="ARBA" id="ARBA00022989"/>
    </source>
</evidence>
<gene>
    <name evidence="11" type="ORF">Hamer_G020807</name>
</gene>
<feature type="transmembrane region" description="Helical" evidence="9">
    <location>
        <begin position="167"/>
        <end position="187"/>
    </location>
</feature>
<protein>
    <recommendedName>
        <fullName evidence="7 9">Polyprenal reductase</fullName>
        <ecNumber evidence="2 9">1.3.1.94</ecNumber>
    </recommendedName>
</protein>
<proteinExistence type="inferred from homology"/>
<dbReference type="GO" id="GO:0160198">
    <property type="term" value="F:polyprenal reductase activity"/>
    <property type="evidence" value="ECO:0007669"/>
    <property type="project" value="UniProtKB-EC"/>
</dbReference>
<dbReference type="Gene3D" id="1.20.120.1630">
    <property type="match status" value="1"/>
</dbReference>
<dbReference type="EC" id="1.3.1.94" evidence="2 9"/>
<dbReference type="GO" id="GO:0006488">
    <property type="term" value="P:dolichol-linked oligosaccharide biosynthetic process"/>
    <property type="evidence" value="ECO:0007669"/>
    <property type="project" value="UniProtKB-UniRule"/>
</dbReference>
<comment type="subcellular location">
    <subcellularLocation>
        <location evidence="1">Endomembrane system</location>
        <topology evidence="1">Multi-pass membrane protein</topology>
    </subcellularLocation>
    <subcellularLocation>
        <location evidence="9">Endoplasmic reticulum membrane</location>
    </subcellularLocation>
</comment>
<evidence type="ECO:0000313" key="12">
    <source>
        <dbReference type="Proteomes" id="UP000747542"/>
    </source>
</evidence>
<dbReference type="GO" id="GO:0005789">
    <property type="term" value="C:endoplasmic reticulum membrane"/>
    <property type="evidence" value="ECO:0007669"/>
    <property type="project" value="UniProtKB-SubCell"/>
</dbReference>
<feature type="domain" description="3-oxo-5-alpha-steroid 4-dehydrogenase C-terminal" evidence="10">
    <location>
        <begin position="175"/>
        <end position="289"/>
    </location>
</feature>
<keyword evidence="12" id="KW-1185">Reference proteome</keyword>
<dbReference type="PANTHER" id="PTHR14624">
    <property type="entry name" value="DFG10 PROTEIN"/>
    <property type="match status" value="1"/>
</dbReference>
<dbReference type="EMBL" id="JAHLQT010026066">
    <property type="protein sequence ID" value="KAG7163892.1"/>
    <property type="molecule type" value="Genomic_DNA"/>
</dbReference>
<dbReference type="InterPro" id="IPR039698">
    <property type="entry name" value="Dfg10/SRD5A3"/>
</dbReference>
<dbReference type="PANTHER" id="PTHR14624:SF0">
    <property type="entry name" value="POLYPRENOL REDUCTASE"/>
    <property type="match status" value="1"/>
</dbReference>
<evidence type="ECO:0000256" key="9">
    <source>
        <dbReference type="RuleBase" id="RU367081"/>
    </source>
</evidence>
<dbReference type="InterPro" id="IPR001104">
    <property type="entry name" value="3-oxo-5_a-steroid_4-DH_C"/>
</dbReference>
<comment type="catalytic activity">
    <reaction evidence="8 9">
        <text>a di-trans,poly-cis-dolichal + NADP(+) = a di-trans,poly-cis-polyprenal + NADPH + H(+)</text>
        <dbReference type="Rhea" id="RHEA:80727"/>
        <dbReference type="Rhea" id="RHEA-COMP:19536"/>
        <dbReference type="Rhea" id="RHEA-COMP:19537"/>
        <dbReference type="ChEBI" id="CHEBI:15378"/>
        <dbReference type="ChEBI" id="CHEBI:57783"/>
        <dbReference type="ChEBI" id="CHEBI:58349"/>
        <dbReference type="ChEBI" id="CHEBI:231623"/>
        <dbReference type="ChEBI" id="CHEBI:231637"/>
        <dbReference type="EC" id="1.3.1.94"/>
    </reaction>
    <physiologicalReaction direction="right-to-left" evidence="8 9">
        <dbReference type="Rhea" id="RHEA:80729"/>
    </physiologicalReaction>
</comment>
<comment type="function">
    <text evidence="9">Plays a key role in early steps of protein N-linked glycosylation by being involved in the conversion of polyprenol into dolichol. Acts as a polyprenal reductase that mediates the reduction of polyprenal into dolichal in a NADP-dependent mechanism. Dolichols are required for the synthesis of dolichol-linked monosaccharides and the oligosaccharide precursor used for N-glycosylation.</text>
</comment>
<dbReference type="GO" id="GO:0016095">
    <property type="term" value="P:polyprenol catabolic process"/>
    <property type="evidence" value="ECO:0007669"/>
    <property type="project" value="UniProtKB-UniRule"/>
</dbReference>
<evidence type="ECO:0000256" key="3">
    <source>
        <dbReference type="ARBA" id="ARBA00022692"/>
    </source>
</evidence>
<evidence type="ECO:0000256" key="2">
    <source>
        <dbReference type="ARBA" id="ARBA00012522"/>
    </source>
</evidence>
<comment type="caution">
    <text evidence="11">The sequence shown here is derived from an EMBL/GenBank/DDBJ whole genome shotgun (WGS) entry which is preliminary data.</text>
</comment>
<dbReference type="Pfam" id="PF02544">
    <property type="entry name" value="Steroid_dh"/>
    <property type="match status" value="1"/>
</dbReference>
<keyword evidence="5 9" id="KW-0472">Membrane</keyword>
<dbReference type="PROSITE" id="PS50244">
    <property type="entry name" value="S5A_REDUCTASE"/>
    <property type="match status" value="1"/>
</dbReference>
<evidence type="ECO:0000256" key="8">
    <source>
        <dbReference type="ARBA" id="ARBA00049427"/>
    </source>
</evidence>
<dbReference type="AlphaFoldDB" id="A0A8J5JT80"/>
<keyword evidence="9" id="KW-0560">Oxidoreductase</keyword>
<comment type="similarity">
    <text evidence="6 9">Belongs to the steroid 5-alpha reductase family. Polyprenal reductase subfamily.</text>
</comment>
<evidence type="ECO:0000313" key="11">
    <source>
        <dbReference type="EMBL" id="KAG7163892.1"/>
    </source>
</evidence>
<feature type="transmembrane region" description="Helical" evidence="9">
    <location>
        <begin position="136"/>
        <end position="155"/>
    </location>
</feature>
<evidence type="ECO:0000256" key="5">
    <source>
        <dbReference type="ARBA" id="ARBA00023136"/>
    </source>
</evidence>
<comment type="pathway">
    <text evidence="9">Protein modification; protein glycosylation.</text>
</comment>
<dbReference type="UniPathway" id="UPA00378"/>
<keyword evidence="9" id="KW-0521">NADP</keyword>
<sequence>MGRTTSQLHHQRKKWQPMTKMAITDTIFDLLLEWDLSRLMFIVYLVIISLSGTLVNFFREMVPLPHFFLQAFKYGKMAHSTHVNTLISRLEVPKKYSIHVSGTSAALGLCLLAAQIYRRLYENLYINVFSFGHINVFHYIVGHTHYLGAAALLLSQAPGFDGTDSHISFSALDFWHVIGTIICIYGFTVQNKSLRLLAALRKHKDKNMKEKHVIPQGGMFEVVSCPHMFAEVVVYVGILIVLRTHMGWGIVTLWVMSNQIQVAVMNHRWYQKTFKDYPRSRRAIFPFLL</sequence>
<keyword evidence="4 9" id="KW-1133">Transmembrane helix</keyword>
<keyword evidence="3 9" id="KW-0812">Transmembrane</keyword>
<dbReference type="GO" id="GO:0102389">
    <property type="term" value="F:polyprenol reductase activity"/>
    <property type="evidence" value="ECO:0007669"/>
    <property type="project" value="UniProtKB-UniRule"/>
</dbReference>
<name>A0A8J5JT80_HOMAM</name>
<feature type="transmembrane region" description="Helical" evidence="9">
    <location>
        <begin position="232"/>
        <end position="256"/>
    </location>
</feature>
<evidence type="ECO:0000259" key="10">
    <source>
        <dbReference type="Pfam" id="PF02544"/>
    </source>
</evidence>
<evidence type="ECO:0000256" key="7">
    <source>
        <dbReference type="ARBA" id="ARBA00047186"/>
    </source>
</evidence>
<evidence type="ECO:0000256" key="1">
    <source>
        <dbReference type="ARBA" id="ARBA00004127"/>
    </source>
</evidence>
<reference evidence="11" key="1">
    <citation type="journal article" date="2021" name="Sci. Adv.">
        <title>The American lobster genome reveals insights on longevity, neural, and immune adaptations.</title>
        <authorList>
            <person name="Polinski J.M."/>
            <person name="Zimin A.V."/>
            <person name="Clark K.F."/>
            <person name="Kohn A.B."/>
            <person name="Sadowski N."/>
            <person name="Timp W."/>
            <person name="Ptitsyn A."/>
            <person name="Khanna P."/>
            <person name="Romanova D.Y."/>
            <person name="Williams P."/>
            <person name="Greenwood S.J."/>
            <person name="Moroz L.L."/>
            <person name="Walt D.R."/>
            <person name="Bodnar A.G."/>
        </authorList>
    </citation>
    <scope>NUCLEOTIDE SEQUENCE</scope>
    <source>
        <strain evidence="11">GMGI-L3</strain>
    </source>
</reference>
<keyword evidence="9" id="KW-0256">Endoplasmic reticulum</keyword>
<accession>A0A8J5JT80</accession>
<organism evidence="11 12">
    <name type="scientific">Homarus americanus</name>
    <name type="common">American lobster</name>
    <dbReference type="NCBI Taxonomy" id="6706"/>
    <lineage>
        <taxon>Eukaryota</taxon>
        <taxon>Metazoa</taxon>
        <taxon>Ecdysozoa</taxon>
        <taxon>Arthropoda</taxon>
        <taxon>Crustacea</taxon>
        <taxon>Multicrustacea</taxon>
        <taxon>Malacostraca</taxon>
        <taxon>Eumalacostraca</taxon>
        <taxon>Eucarida</taxon>
        <taxon>Decapoda</taxon>
        <taxon>Pleocyemata</taxon>
        <taxon>Astacidea</taxon>
        <taxon>Nephropoidea</taxon>
        <taxon>Nephropidae</taxon>
        <taxon>Homarus</taxon>
    </lineage>
</organism>
<evidence type="ECO:0000256" key="6">
    <source>
        <dbReference type="ARBA" id="ARBA00046320"/>
    </source>
</evidence>